<comment type="caution">
    <text evidence="2">The sequence shown here is derived from an EMBL/GenBank/DDBJ whole genome shotgun (WGS) entry which is preliminary data.</text>
</comment>
<dbReference type="AlphaFoldDB" id="A0A2C6JWQ7"/>
<feature type="region of interest" description="Disordered" evidence="1">
    <location>
        <begin position="79"/>
        <end position="107"/>
    </location>
</feature>
<sequence>MLVSASVYGEILAEEQAEEQLLAYSYDFIDYHNQSSCALPSPSSSSSLGSSPESSSFSGFSRDQAPFLVRHLLQEEKSFSTSVRETSKEDFPGGSRRSSQLPHTGHDLAEPFIRSSHLAGVVETNVEELGLLARRLYVRDVALATAAASIRKVDTKNTVTRRASGEGDHSQIAAIDREDKGKERTERKESSGVKRDDLDLERGHSQQSDFALVKQTAKKVVTESVSLACSIQQEESASNGISDEESLGQPVESSPNSAEPGECVALSGASLCLAFVSSPRHKSCGSGSTQVDSAIASTSNTVANKGDESVHGSSLPLGPPAARYSCSTPEEDSCPYWCVNTFGCSTTRPVFHVPQQQRTSEPVSLLEEAEAFVARAASSAAILVQKDSRQLRGSQQIPGLLTLRQAPRHLAVYVAEVSCRAYFDPQYRAQLINKYTR</sequence>
<name>A0A2C6JWQ7_9APIC</name>
<organism evidence="2 3">
    <name type="scientific">Cystoisospora suis</name>
    <dbReference type="NCBI Taxonomy" id="483139"/>
    <lineage>
        <taxon>Eukaryota</taxon>
        <taxon>Sar</taxon>
        <taxon>Alveolata</taxon>
        <taxon>Apicomplexa</taxon>
        <taxon>Conoidasida</taxon>
        <taxon>Coccidia</taxon>
        <taxon>Eucoccidiorida</taxon>
        <taxon>Eimeriorina</taxon>
        <taxon>Sarcocystidae</taxon>
        <taxon>Cystoisospora</taxon>
    </lineage>
</organism>
<evidence type="ECO:0000313" key="2">
    <source>
        <dbReference type="EMBL" id="PHJ15520.1"/>
    </source>
</evidence>
<feature type="region of interest" description="Disordered" evidence="1">
    <location>
        <begin position="40"/>
        <end position="59"/>
    </location>
</feature>
<dbReference type="VEuPathDB" id="ToxoDB:CSUI_010669"/>
<evidence type="ECO:0000256" key="1">
    <source>
        <dbReference type="SAM" id="MobiDB-lite"/>
    </source>
</evidence>
<dbReference type="RefSeq" id="XP_067917253.1">
    <property type="nucleotide sequence ID" value="XM_068070771.1"/>
</dbReference>
<evidence type="ECO:0000313" key="3">
    <source>
        <dbReference type="Proteomes" id="UP000221165"/>
    </source>
</evidence>
<feature type="region of interest" description="Disordered" evidence="1">
    <location>
        <begin position="160"/>
        <end position="209"/>
    </location>
</feature>
<dbReference type="OrthoDB" id="333961at2759"/>
<gene>
    <name evidence="2" type="ORF">CSUI_010669</name>
</gene>
<feature type="compositionally biased region" description="Basic and acidic residues" evidence="1">
    <location>
        <begin position="163"/>
        <end position="204"/>
    </location>
</feature>
<reference evidence="2 3" key="1">
    <citation type="journal article" date="2017" name="Int. J. Parasitol.">
        <title>The genome of the protozoan parasite Cystoisospora suis and a reverse vaccinology approach to identify vaccine candidates.</title>
        <authorList>
            <person name="Palmieri N."/>
            <person name="Shrestha A."/>
            <person name="Ruttkowski B."/>
            <person name="Beck T."/>
            <person name="Vogl C."/>
            <person name="Tomley F."/>
            <person name="Blake D.P."/>
            <person name="Joachim A."/>
        </authorList>
    </citation>
    <scope>NUCLEOTIDE SEQUENCE [LARGE SCALE GENOMIC DNA]</scope>
    <source>
        <strain evidence="2 3">Wien I</strain>
    </source>
</reference>
<dbReference type="EMBL" id="MIGC01007940">
    <property type="protein sequence ID" value="PHJ15520.1"/>
    <property type="molecule type" value="Genomic_DNA"/>
</dbReference>
<dbReference type="GeneID" id="94433982"/>
<keyword evidence="3" id="KW-1185">Reference proteome</keyword>
<protein>
    <submittedName>
        <fullName evidence="2">Uncharacterized protein</fullName>
    </submittedName>
</protein>
<dbReference type="Proteomes" id="UP000221165">
    <property type="component" value="Unassembled WGS sequence"/>
</dbReference>
<proteinExistence type="predicted"/>
<feature type="region of interest" description="Disordered" evidence="1">
    <location>
        <begin position="233"/>
        <end position="260"/>
    </location>
</feature>
<accession>A0A2C6JWQ7</accession>